<dbReference type="InterPro" id="IPR039426">
    <property type="entry name" value="TonB-dep_rcpt-like"/>
</dbReference>
<keyword evidence="3 10" id="KW-0813">Transport</keyword>
<dbReference type="InterPro" id="IPR036942">
    <property type="entry name" value="Beta-barrel_TonB_sf"/>
</dbReference>
<dbReference type="PROSITE" id="PS52016">
    <property type="entry name" value="TONB_DEPENDENT_REC_3"/>
    <property type="match status" value="1"/>
</dbReference>
<dbReference type="RefSeq" id="WP_317561206.1">
    <property type="nucleotide sequence ID" value="NZ_JAWLIP010000004.1"/>
</dbReference>
<dbReference type="PANTHER" id="PTHR30069">
    <property type="entry name" value="TONB-DEPENDENT OUTER MEMBRANE RECEPTOR"/>
    <property type="match status" value="1"/>
</dbReference>
<dbReference type="InterPro" id="IPR011276">
    <property type="entry name" value="TonB_haem/Hb_rcpt"/>
</dbReference>
<dbReference type="EMBL" id="JAWLIP010000004">
    <property type="protein sequence ID" value="MDV6226653.1"/>
    <property type="molecule type" value="Genomic_DNA"/>
</dbReference>
<keyword evidence="4 10" id="KW-1134">Transmembrane beta strand</keyword>
<dbReference type="Gene3D" id="2.40.170.20">
    <property type="entry name" value="TonB-dependent receptor, beta-barrel domain"/>
    <property type="match status" value="1"/>
</dbReference>
<keyword evidence="5 10" id="KW-0812">Transmembrane</keyword>
<evidence type="ECO:0000313" key="14">
    <source>
        <dbReference type="EMBL" id="MDV6226653.1"/>
    </source>
</evidence>
<evidence type="ECO:0000256" key="5">
    <source>
        <dbReference type="ARBA" id="ARBA00022692"/>
    </source>
</evidence>
<evidence type="ECO:0000256" key="9">
    <source>
        <dbReference type="ARBA" id="ARBA00023237"/>
    </source>
</evidence>
<evidence type="ECO:0000259" key="12">
    <source>
        <dbReference type="Pfam" id="PF00593"/>
    </source>
</evidence>
<dbReference type="NCBIfam" id="TIGR01785">
    <property type="entry name" value="TonB-hemin"/>
    <property type="match status" value="1"/>
</dbReference>
<sequence>MQDNSLNGRLGLLCGTSIVTLALSMGAMAEEDPSMMMADAAGSVTLLDRITVVSRTGDSALDTLASVSQISGEELERRMASNANDIFFGVPGIKVYSNGRPAVSNINIRGLQDAGRVAVIVDGARQNFHKAGHEVARMFWLDPELVQQVDVIRGPSANTFGSGAIGGVVYFETKKAEDFLRDDENYALSLTGRYESNGSGWTTSAVGAYRFNEAASILGNIVWRDYGDYKDGGGVRVGHSGFDVLSGHLKGTIKPTENSELTLGWTGSRDEWSSKATRDYRLDSDMFTGEFKISDAEEKWVNLNIKGAINDLDLRQTDTGTRPGTTGYDLRTSSLDIWNTSYFETGLFAHELTVGGDWVYDDFTSKTGNGAADTYNPTGTRSVWGAYVQDKITYDWLEIVAGLRYDSYELEGSGKSSGDRFSPRLSVGVSPFSEGALSGLQVYGSYAEGYRAPNTSEAYITGGHSFPGFSFAFLPNPDLKPETGKTWEAGVNYKADGLIQADDTLRLKAAYFHNDIKDYITIPTFPAMPGSECASLGHTMCAQYQNMYSARIQGFELESRYDAGHYFAGLSASIIDGHQTDRSGVRKDLTTIPSASVTVDGGMRFLERRLTLGGEVQFNKAPSGSSFAKDYTLVNLYANYQPNENLRFDFRVDNLFDKRYVLPIVDTSDGVFAQPGLTVKLGATVRFGG</sequence>
<comment type="caution">
    <text evidence="14">The sequence shown here is derived from an EMBL/GenBank/DDBJ whole genome shotgun (WGS) entry which is preliminary data.</text>
</comment>
<organism evidence="14 15">
    <name type="scientific">Nitratireductor aquimarinus</name>
    <dbReference type="NCBI Taxonomy" id="889300"/>
    <lineage>
        <taxon>Bacteria</taxon>
        <taxon>Pseudomonadati</taxon>
        <taxon>Pseudomonadota</taxon>
        <taxon>Alphaproteobacteria</taxon>
        <taxon>Hyphomicrobiales</taxon>
        <taxon>Phyllobacteriaceae</taxon>
        <taxon>Nitratireductor</taxon>
    </lineage>
</organism>
<evidence type="ECO:0000313" key="15">
    <source>
        <dbReference type="Proteomes" id="UP001185659"/>
    </source>
</evidence>
<dbReference type="PANTHER" id="PTHR30069:SF41">
    <property type="entry name" value="HEME_HEMOPEXIN UTILIZATION PROTEIN C"/>
    <property type="match status" value="1"/>
</dbReference>
<comment type="similarity">
    <text evidence="2 10 11">Belongs to the TonB-dependent receptor family.</text>
</comment>
<proteinExistence type="inferred from homology"/>
<evidence type="ECO:0000256" key="7">
    <source>
        <dbReference type="ARBA" id="ARBA00023136"/>
    </source>
</evidence>
<evidence type="ECO:0000256" key="3">
    <source>
        <dbReference type="ARBA" id="ARBA00022448"/>
    </source>
</evidence>
<keyword evidence="15" id="KW-1185">Reference proteome</keyword>
<feature type="domain" description="TonB-dependent receptor-like beta-barrel" evidence="12">
    <location>
        <begin position="242"/>
        <end position="655"/>
    </location>
</feature>
<dbReference type="Pfam" id="PF07715">
    <property type="entry name" value="Plug"/>
    <property type="match status" value="1"/>
</dbReference>
<dbReference type="InterPro" id="IPR000531">
    <property type="entry name" value="Beta-barrel_TonB"/>
</dbReference>
<evidence type="ECO:0000256" key="10">
    <source>
        <dbReference type="PROSITE-ProRule" id="PRU01360"/>
    </source>
</evidence>
<feature type="domain" description="TonB-dependent receptor plug" evidence="13">
    <location>
        <begin position="61"/>
        <end position="168"/>
    </location>
</feature>
<keyword evidence="7 10" id="KW-0472">Membrane</keyword>
<dbReference type="InterPro" id="IPR012910">
    <property type="entry name" value="Plug_dom"/>
</dbReference>
<protein>
    <submittedName>
        <fullName evidence="14">TonB-dependent receptor</fullName>
    </submittedName>
</protein>
<keyword evidence="8 14" id="KW-0675">Receptor</keyword>
<keyword evidence="9 10" id="KW-0998">Cell outer membrane</keyword>
<dbReference type="SUPFAM" id="SSF56935">
    <property type="entry name" value="Porins"/>
    <property type="match status" value="1"/>
</dbReference>
<dbReference type="Proteomes" id="UP001185659">
    <property type="component" value="Unassembled WGS sequence"/>
</dbReference>
<name>A0ABU4AK70_9HYPH</name>
<evidence type="ECO:0000256" key="6">
    <source>
        <dbReference type="ARBA" id="ARBA00023077"/>
    </source>
</evidence>
<evidence type="ECO:0000256" key="2">
    <source>
        <dbReference type="ARBA" id="ARBA00009810"/>
    </source>
</evidence>
<accession>A0ABU4AK70</accession>
<evidence type="ECO:0000256" key="4">
    <source>
        <dbReference type="ARBA" id="ARBA00022452"/>
    </source>
</evidence>
<evidence type="ECO:0000259" key="13">
    <source>
        <dbReference type="Pfam" id="PF07715"/>
    </source>
</evidence>
<keyword evidence="6 11" id="KW-0798">TonB box</keyword>
<reference evidence="14 15" key="1">
    <citation type="submission" date="2023-10" db="EMBL/GenBank/DDBJ databases">
        <authorList>
            <person name="Venkata Ramana C."/>
            <person name="Sasikala C."/>
            <person name="Dhurka M."/>
        </authorList>
    </citation>
    <scope>NUCLEOTIDE SEQUENCE [LARGE SCALE GENOMIC DNA]</scope>
    <source>
        <strain evidence="14 15">KCTC 32151</strain>
    </source>
</reference>
<comment type="subcellular location">
    <subcellularLocation>
        <location evidence="1 10">Cell outer membrane</location>
        <topology evidence="1 10">Multi-pass membrane protein</topology>
    </subcellularLocation>
</comment>
<dbReference type="Gene3D" id="2.170.130.10">
    <property type="entry name" value="TonB-dependent receptor, plug domain"/>
    <property type="match status" value="1"/>
</dbReference>
<evidence type="ECO:0000256" key="8">
    <source>
        <dbReference type="ARBA" id="ARBA00023170"/>
    </source>
</evidence>
<gene>
    <name evidence="14" type="ORF">R2G56_10195</name>
</gene>
<evidence type="ECO:0000256" key="1">
    <source>
        <dbReference type="ARBA" id="ARBA00004571"/>
    </source>
</evidence>
<dbReference type="InterPro" id="IPR037066">
    <property type="entry name" value="Plug_dom_sf"/>
</dbReference>
<dbReference type="Pfam" id="PF00593">
    <property type="entry name" value="TonB_dep_Rec_b-barrel"/>
    <property type="match status" value="1"/>
</dbReference>
<dbReference type="CDD" id="cd01347">
    <property type="entry name" value="ligand_gated_channel"/>
    <property type="match status" value="1"/>
</dbReference>
<evidence type="ECO:0000256" key="11">
    <source>
        <dbReference type="RuleBase" id="RU003357"/>
    </source>
</evidence>